<protein>
    <submittedName>
        <fullName evidence="2">Uncharacterized protein</fullName>
    </submittedName>
</protein>
<feature type="region of interest" description="Disordered" evidence="1">
    <location>
        <begin position="176"/>
        <end position="230"/>
    </location>
</feature>
<feature type="region of interest" description="Disordered" evidence="1">
    <location>
        <begin position="392"/>
        <end position="471"/>
    </location>
</feature>
<feature type="compositionally biased region" description="Acidic residues" evidence="1">
    <location>
        <begin position="219"/>
        <end position="230"/>
    </location>
</feature>
<organism evidence="2 3">
    <name type="scientific">Zalerion maritima</name>
    <dbReference type="NCBI Taxonomy" id="339359"/>
    <lineage>
        <taxon>Eukaryota</taxon>
        <taxon>Fungi</taxon>
        <taxon>Dikarya</taxon>
        <taxon>Ascomycota</taxon>
        <taxon>Pezizomycotina</taxon>
        <taxon>Sordariomycetes</taxon>
        <taxon>Lulworthiomycetidae</taxon>
        <taxon>Lulworthiales</taxon>
        <taxon>Lulworthiaceae</taxon>
        <taxon>Zalerion</taxon>
    </lineage>
</organism>
<feature type="region of interest" description="Disordered" evidence="1">
    <location>
        <begin position="703"/>
        <end position="731"/>
    </location>
</feature>
<comment type="caution">
    <text evidence="2">The sequence shown here is derived from an EMBL/GenBank/DDBJ whole genome shotgun (WGS) entry which is preliminary data.</text>
</comment>
<feature type="compositionally biased region" description="Basic residues" evidence="1">
    <location>
        <begin position="270"/>
        <end position="287"/>
    </location>
</feature>
<feature type="compositionally biased region" description="Low complexity" evidence="1">
    <location>
        <begin position="292"/>
        <end position="305"/>
    </location>
</feature>
<evidence type="ECO:0000256" key="1">
    <source>
        <dbReference type="SAM" id="MobiDB-lite"/>
    </source>
</evidence>
<feature type="compositionally biased region" description="Basic and acidic residues" evidence="1">
    <location>
        <begin position="329"/>
        <end position="341"/>
    </location>
</feature>
<evidence type="ECO:0000313" key="3">
    <source>
        <dbReference type="Proteomes" id="UP001201980"/>
    </source>
</evidence>
<feature type="compositionally biased region" description="Basic residues" evidence="1">
    <location>
        <begin position="184"/>
        <end position="202"/>
    </location>
</feature>
<feature type="compositionally biased region" description="Basic and acidic residues" evidence="1">
    <location>
        <begin position="708"/>
        <end position="731"/>
    </location>
</feature>
<feature type="compositionally biased region" description="Basic and acidic residues" evidence="1">
    <location>
        <begin position="583"/>
        <end position="606"/>
    </location>
</feature>
<feature type="compositionally biased region" description="Polar residues" evidence="1">
    <location>
        <begin position="633"/>
        <end position="644"/>
    </location>
</feature>
<name>A0AAD5S0K0_9PEZI</name>
<feature type="compositionally biased region" description="Polar residues" evidence="1">
    <location>
        <begin position="255"/>
        <end position="266"/>
    </location>
</feature>
<keyword evidence="3" id="KW-1185">Reference proteome</keyword>
<gene>
    <name evidence="2" type="ORF">MKZ38_007614</name>
</gene>
<feature type="region of interest" description="Disordered" evidence="1">
    <location>
        <begin position="249"/>
        <end position="341"/>
    </location>
</feature>
<reference evidence="2" key="1">
    <citation type="submission" date="2022-07" db="EMBL/GenBank/DDBJ databases">
        <title>Draft genome sequence of Zalerion maritima ATCC 34329, a (micro)plastics degrading marine fungus.</title>
        <authorList>
            <person name="Paco A."/>
            <person name="Goncalves M.F.M."/>
            <person name="Rocha-Santos T.A.P."/>
            <person name="Alves A."/>
        </authorList>
    </citation>
    <scope>NUCLEOTIDE SEQUENCE</scope>
    <source>
        <strain evidence="2">ATCC 34329</strain>
    </source>
</reference>
<sequence length="731" mass="79668">MRRVGRQVYGRCLVLEALSAFRILYVDLRSRCDDGFGKVVEKVASERGIRKEEALVVVQRSTVLRRRKTKNRRITDGHRKDKMGEAEDIVEENDVKISVKDILLWPLQEEEVRDLVGQINSAKTDLLFLLVTSKASTTVVADVSPVVLNAVMRALKSARDYGWVLEAGGEEEEDEWGIFNGHAGSRRKRGGKGKGGKKRRREARNEVDEIPPRYKGNGDDCDGGEEDEEMVGGGFNAAIEMMGAADLVGAEESKPSTSREPPSAQISLKPRVKRKEQKSPGRPKNRPPTRFSDSCFSSSSSPNGDDTGGSHPQRIPRRDVGSAASAVTHNHDGHDDGDGRRGSKGALGVVGNCFITVIRCPYDVITVCFHRQESGSPKSDFAPAQEQLAQLPSMGGPAATGPWQLPNPGGRNGRGGQGFSSGGAAVQQGSQRVDIDDNVSGRLQTKQLENQRREEEEEEEEEERQRVEQRIASHSMDPAIMEEEYHRFPPPIPTRDFLHYEPQEDEILACEQGAEEVVGRLEKGNEEIGAAINAARRKRRLGLGGVRFGGGRRGKKDQDQGGRGGTGVLNRITGAWDTGDVVPGDKKEEEKTGKENDDEETSKARDSWGNTGSQMGPAIDMVGEESGGGLNYSPVSSVAGSSPNVADGGLELQVEYPTSPRWDGGDSDSESEGAKEDGNRDDIAHVSSGELLARELMAAVDRFEEDGEVKKMVHQELERRRRGEGGAGREG</sequence>
<feature type="compositionally biased region" description="Basic and acidic residues" evidence="1">
    <location>
        <begin position="203"/>
        <end position="218"/>
    </location>
</feature>
<accession>A0AAD5S0K0</accession>
<feature type="region of interest" description="Disordered" evidence="1">
    <location>
        <begin position="543"/>
        <end position="686"/>
    </location>
</feature>
<feature type="compositionally biased region" description="Gly residues" evidence="1">
    <location>
        <begin position="410"/>
        <end position="421"/>
    </location>
</feature>
<dbReference type="Proteomes" id="UP001201980">
    <property type="component" value="Unassembled WGS sequence"/>
</dbReference>
<proteinExistence type="predicted"/>
<dbReference type="EMBL" id="JAKWBI020000004">
    <property type="protein sequence ID" value="KAJ2907099.1"/>
    <property type="molecule type" value="Genomic_DNA"/>
</dbReference>
<evidence type="ECO:0000313" key="2">
    <source>
        <dbReference type="EMBL" id="KAJ2907099.1"/>
    </source>
</evidence>
<dbReference type="AlphaFoldDB" id="A0AAD5S0K0"/>
<feature type="compositionally biased region" description="Low complexity" evidence="1">
    <location>
        <begin position="422"/>
        <end position="432"/>
    </location>
</feature>
<feature type="compositionally biased region" description="Basic and acidic residues" evidence="1">
    <location>
        <begin position="672"/>
        <end position="684"/>
    </location>
</feature>